<protein>
    <submittedName>
        <fullName evidence="8">GtrA family protein</fullName>
    </submittedName>
</protein>
<dbReference type="PANTHER" id="PTHR38459:SF1">
    <property type="entry name" value="PROPHAGE BACTOPRENOL-LINKED GLUCOSE TRANSLOCASE HOMOLOG"/>
    <property type="match status" value="1"/>
</dbReference>
<comment type="subcellular location">
    <subcellularLocation>
        <location evidence="1">Membrane</location>
        <topology evidence="1">Multi-pass membrane protein</topology>
    </subcellularLocation>
</comment>
<reference evidence="8" key="1">
    <citation type="submission" date="2024-05" db="EMBL/GenBank/DDBJ databases">
        <title>The Natural Products Discovery Center: Release of the First 8490 Sequenced Strains for Exploring Actinobacteria Biosynthetic Diversity.</title>
        <authorList>
            <person name="Kalkreuter E."/>
            <person name="Kautsar S.A."/>
            <person name="Yang D."/>
            <person name="Bader C.D."/>
            <person name="Teijaro C.N."/>
            <person name="Fluegel L."/>
            <person name="Davis C.M."/>
            <person name="Simpson J.R."/>
            <person name="Lauterbach L."/>
            <person name="Steele A.D."/>
            <person name="Gui C."/>
            <person name="Meng S."/>
            <person name="Li G."/>
            <person name="Viehrig K."/>
            <person name="Ye F."/>
            <person name="Su P."/>
            <person name="Kiefer A.F."/>
            <person name="Nichols A."/>
            <person name="Cepeda A.J."/>
            <person name="Yan W."/>
            <person name="Fan B."/>
            <person name="Jiang Y."/>
            <person name="Adhikari A."/>
            <person name="Zheng C.-J."/>
            <person name="Schuster L."/>
            <person name="Cowan T.M."/>
            <person name="Smanski M.J."/>
            <person name="Chevrette M.G."/>
            <person name="de Carvalho L.P.S."/>
            <person name="Shen B."/>
        </authorList>
    </citation>
    <scope>NUCLEOTIDE SEQUENCE</scope>
    <source>
        <strain evidence="8">NPDC080035</strain>
    </source>
</reference>
<comment type="similarity">
    <text evidence="2">Belongs to the GtrA family.</text>
</comment>
<dbReference type="GO" id="GO:0000271">
    <property type="term" value="P:polysaccharide biosynthetic process"/>
    <property type="evidence" value="ECO:0007669"/>
    <property type="project" value="InterPro"/>
</dbReference>
<dbReference type="AlphaFoldDB" id="A0AAU7GFC9"/>
<evidence type="ECO:0000313" key="8">
    <source>
        <dbReference type="EMBL" id="XBM48980.1"/>
    </source>
</evidence>
<evidence type="ECO:0000256" key="2">
    <source>
        <dbReference type="ARBA" id="ARBA00009399"/>
    </source>
</evidence>
<dbReference type="PANTHER" id="PTHR38459">
    <property type="entry name" value="PROPHAGE BACTOPRENOL-LINKED GLUCOSE TRANSLOCASE HOMOLOG"/>
    <property type="match status" value="1"/>
</dbReference>
<proteinExistence type="inferred from homology"/>
<dbReference type="RefSeq" id="WP_348788901.1">
    <property type="nucleotide sequence ID" value="NZ_CP157390.1"/>
</dbReference>
<organism evidence="8">
    <name type="scientific">Leifsonia sp. NPDC080035</name>
    <dbReference type="NCBI Taxonomy" id="3143936"/>
    <lineage>
        <taxon>Bacteria</taxon>
        <taxon>Bacillati</taxon>
        <taxon>Actinomycetota</taxon>
        <taxon>Actinomycetes</taxon>
        <taxon>Micrococcales</taxon>
        <taxon>Microbacteriaceae</taxon>
        <taxon>Leifsonia</taxon>
    </lineage>
</organism>
<feature type="transmembrane region" description="Helical" evidence="6">
    <location>
        <begin position="99"/>
        <end position="119"/>
    </location>
</feature>
<evidence type="ECO:0000259" key="7">
    <source>
        <dbReference type="Pfam" id="PF04138"/>
    </source>
</evidence>
<evidence type="ECO:0000256" key="3">
    <source>
        <dbReference type="ARBA" id="ARBA00022692"/>
    </source>
</evidence>
<evidence type="ECO:0000256" key="6">
    <source>
        <dbReference type="SAM" id="Phobius"/>
    </source>
</evidence>
<accession>A0AAU7GFC9</accession>
<evidence type="ECO:0000256" key="4">
    <source>
        <dbReference type="ARBA" id="ARBA00022989"/>
    </source>
</evidence>
<gene>
    <name evidence="8" type="ORF">AAME72_03765</name>
</gene>
<dbReference type="Pfam" id="PF04138">
    <property type="entry name" value="GtrA_DPMS_TM"/>
    <property type="match status" value="1"/>
</dbReference>
<feature type="transmembrane region" description="Helical" evidence="6">
    <location>
        <begin position="37"/>
        <end position="55"/>
    </location>
</feature>
<dbReference type="GO" id="GO:0005886">
    <property type="term" value="C:plasma membrane"/>
    <property type="evidence" value="ECO:0007669"/>
    <property type="project" value="TreeGrafter"/>
</dbReference>
<feature type="transmembrane region" description="Helical" evidence="6">
    <location>
        <begin position="75"/>
        <end position="93"/>
    </location>
</feature>
<name>A0AAU7GFC9_9MICO</name>
<feature type="domain" description="GtrA/DPMS transmembrane" evidence="7">
    <location>
        <begin position="14"/>
        <end position="125"/>
    </location>
</feature>
<sequence>MTIDREHVRQGLVFLAVGGASALIDAGVFWLLVTLGVWPTLASVISFLTAFVVNYRGNRDLVFRARASKGALVRYSILVVVNLGLSAGGVALGTEVIGLAPIVAKVATMVLVAVINFFVMRLWVFRHGGAAAESAPSTGTASRG</sequence>
<keyword evidence="3 6" id="KW-0812">Transmembrane</keyword>
<keyword evidence="4 6" id="KW-1133">Transmembrane helix</keyword>
<dbReference type="EMBL" id="CP157390">
    <property type="protein sequence ID" value="XBM48980.1"/>
    <property type="molecule type" value="Genomic_DNA"/>
</dbReference>
<keyword evidence="5 6" id="KW-0472">Membrane</keyword>
<feature type="transmembrane region" description="Helical" evidence="6">
    <location>
        <begin position="12"/>
        <end position="31"/>
    </location>
</feature>
<dbReference type="InterPro" id="IPR007267">
    <property type="entry name" value="GtrA_DPMS_TM"/>
</dbReference>
<dbReference type="InterPro" id="IPR051401">
    <property type="entry name" value="GtrA_CellWall_Glycosyl"/>
</dbReference>
<evidence type="ECO:0000256" key="1">
    <source>
        <dbReference type="ARBA" id="ARBA00004141"/>
    </source>
</evidence>
<evidence type="ECO:0000256" key="5">
    <source>
        <dbReference type="ARBA" id="ARBA00023136"/>
    </source>
</evidence>